<dbReference type="RefSeq" id="XP_018690795.1">
    <property type="nucleotide sequence ID" value="XM_018839674.1"/>
</dbReference>
<dbReference type="InterPro" id="IPR051089">
    <property type="entry name" value="prtT"/>
</dbReference>
<keyword evidence="4" id="KW-0804">Transcription</keyword>
<feature type="compositionally biased region" description="Low complexity" evidence="6">
    <location>
        <begin position="598"/>
        <end position="616"/>
    </location>
</feature>
<dbReference type="OrthoDB" id="5226580at2759"/>
<organism evidence="8 9">
    <name type="scientific">Fonsecaea erecta</name>
    <dbReference type="NCBI Taxonomy" id="1367422"/>
    <lineage>
        <taxon>Eukaryota</taxon>
        <taxon>Fungi</taxon>
        <taxon>Dikarya</taxon>
        <taxon>Ascomycota</taxon>
        <taxon>Pezizomycotina</taxon>
        <taxon>Eurotiomycetes</taxon>
        <taxon>Chaetothyriomycetidae</taxon>
        <taxon>Chaetothyriales</taxon>
        <taxon>Herpotrichiellaceae</taxon>
        <taxon>Fonsecaea</taxon>
    </lineage>
</organism>
<dbReference type="EMBL" id="LVYI01000007">
    <property type="protein sequence ID" value="OAP57428.1"/>
    <property type="molecule type" value="Genomic_DNA"/>
</dbReference>
<proteinExistence type="predicted"/>
<dbReference type="GO" id="GO:0005634">
    <property type="term" value="C:nucleus"/>
    <property type="evidence" value="ECO:0007669"/>
    <property type="project" value="UniProtKB-SubCell"/>
</dbReference>
<keyword evidence="2" id="KW-0805">Transcription regulation</keyword>
<dbReference type="InterPro" id="IPR036864">
    <property type="entry name" value="Zn2-C6_fun-type_DNA-bd_sf"/>
</dbReference>
<dbReference type="Gene3D" id="4.10.240.10">
    <property type="entry name" value="Zn(2)-C6 fungal-type DNA-binding domain"/>
    <property type="match status" value="1"/>
</dbReference>
<dbReference type="InterPro" id="IPR001138">
    <property type="entry name" value="Zn2Cys6_DnaBD"/>
</dbReference>
<evidence type="ECO:0000256" key="5">
    <source>
        <dbReference type="ARBA" id="ARBA00023242"/>
    </source>
</evidence>
<feature type="region of interest" description="Disordered" evidence="6">
    <location>
        <begin position="597"/>
        <end position="632"/>
    </location>
</feature>
<gene>
    <name evidence="8" type="ORF">AYL99_08166</name>
</gene>
<evidence type="ECO:0000256" key="2">
    <source>
        <dbReference type="ARBA" id="ARBA00023015"/>
    </source>
</evidence>
<dbReference type="GO" id="GO:0008270">
    <property type="term" value="F:zinc ion binding"/>
    <property type="evidence" value="ECO:0007669"/>
    <property type="project" value="InterPro"/>
</dbReference>
<keyword evidence="9" id="KW-1185">Reference proteome</keyword>
<keyword evidence="5" id="KW-0539">Nucleus</keyword>
<feature type="domain" description="Zn(2)-C6 fungal-type" evidence="7">
    <location>
        <begin position="13"/>
        <end position="43"/>
    </location>
</feature>
<dbReference type="CDD" id="cd12148">
    <property type="entry name" value="fungal_TF_MHR"/>
    <property type="match status" value="1"/>
</dbReference>
<dbReference type="PANTHER" id="PTHR31845:SF10">
    <property type="entry name" value="ZN(II)2CYS6 TRANSCRIPTION FACTOR (EUROFUNG)"/>
    <property type="match status" value="1"/>
</dbReference>
<evidence type="ECO:0000259" key="7">
    <source>
        <dbReference type="PROSITE" id="PS00463"/>
    </source>
</evidence>
<dbReference type="PROSITE" id="PS00463">
    <property type="entry name" value="ZN2_CY6_FUNGAL_1"/>
    <property type="match status" value="1"/>
</dbReference>
<evidence type="ECO:0000256" key="4">
    <source>
        <dbReference type="ARBA" id="ARBA00023163"/>
    </source>
</evidence>
<sequence>MNHFGFSGTKRKACVRCAKAKAKCSFSGGQEVCDRCRRLRRDCLHEDGPRRPKERQATRIKALEEKVNSLLTLLTPDKNVVVVGGTNATILTTTPAPTEEESSDHVQSIQSSAPSSTEEGRQFDVIDSGILTMSVADTLLQTYKRVHTKVFPFVVVAPETDAATLRRDKPVLFLAIVTACFEAEHMVQRRLGAELKKIISERVLVRNERSLEILQALLVHLSWIHYHFNPLAKNSFMLLQMAIALVMDLDLDRCPAHRDQRIGSIFCKLNAEGNLPTQCQRSTAETRALLGCFYLCSSMAMTRKELLMRHTNWIEHCCHVLQAEQECPTDVYATAFVEAKHLAQRIGERFSYSEHASIRFQSDAVVQMSLNGFRKEVADLEARPGFSSIQDNYLLMAELKVLPIIMHEVALYRDLSTTAHSTTANTASQLWELLTATRAFLEDFLSVPGPALRHLPAAFFSFSAYALIVLSTVARLPSTSGWDGAIAKREADVLDMAQRAKVKFGDELTRTGDRVPTDQKDVWAYFTRGMAGLMAWHERCEKESEGAAATAAAGGEARGEPDYELPISQSGQPLTSRCAMADVMTPFNDLRVRKRVEPGPVGQQQQQRPPQVDPGGTALGGGGAEGQPTDMVSGFWDDEVWQSIMDEFSMFPTTAGFPAGSSAQYQGERFRQ</sequence>
<protein>
    <recommendedName>
        <fullName evidence="7">Zn(2)-C6 fungal-type domain-containing protein</fullName>
    </recommendedName>
</protein>
<dbReference type="PANTHER" id="PTHR31845">
    <property type="entry name" value="FINGER DOMAIN PROTEIN, PUTATIVE-RELATED"/>
    <property type="match status" value="1"/>
</dbReference>
<keyword evidence="3" id="KW-0238">DNA-binding</keyword>
<accession>A0A178ZCD8</accession>
<dbReference type="GeneID" id="30012334"/>
<comment type="subcellular location">
    <subcellularLocation>
        <location evidence="1">Nucleus</location>
    </subcellularLocation>
</comment>
<evidence type="ECO:0000313" key="9">
    <source>
        <dbReference type="Proteomes" id="UP000078343"/>
    </source>
</evidence>
<feature type="region of interest" description="Disordered" evidence="6">
    <location>
        <begin position="652"/>
        <end position="672"/>
    </location>
</feature>
<reference evidence="8 9" key="1">
    <citation type="submission" date="2016-04" db="EMBL/GenBank/DDBJ databases">
        <title>Draft genome of Fonsecaea erecta CBS 125763.</title>
        <authorList>
            <person name="Weiss V.A."/>
            <person name="Vicente V.A."/>
            <person name="Raittz R.T."/>
            <person name="Moreno L.F."/>
            <person name="De Souza E.M."/>
            <person name="Pedrosa F.O."/>
            <person name="Steffens M.B."/>
            <person name="Faoro H."/>
            <person name="Tadra-Sfeir M.Z."/>
            <person name="Najafzadeh M.J."/>
            <person name="Felipe M.S."/>
            <person name="Teixeira M."/>
            <person name="Sun J."/>
            <person name="Xi L."/>
            <person name="Gomes R."/>
            <person name="De Azevedo C.M."/>
            <person name="Salgado C.G."/>
            <person name="Da Silva M.B."/>
            <person name="Nascimento M.F."/>
            <person name="Queiroz-Telles F."/>
            <person name="Attili D.S."/>
            <person name="Gorbushina A."/>
        </authorList>
    </citation>
    <scope>NUCLEOTIDE SEQUENCE [LARGE SCALE GENOMIC DNA]</scope>
    <source>
        <strain evidence="8 9">CBS 125763</strain>
    </source>
</reference>
<dbReference type="SUPFAM" id="SSF57701">
    <property type="entry name" value="Zn2/Cys6 DNA-binding domain"/>
    <property type="match status" value="1"/>
</dbReference>
<feature type="region of interest" description="Disordered" evidence="6">
    <location>
        <begin position="93"/>
        <end position="120"/>
    </location>
</feature>
<feature type="compositionally biased region" description="Polar residues" evidence="6">
    <location>
        <begin position="105"/>
        <end position="117"/>
    </location>
</feature>
<dbReference type="GO" id="GO:0000976">
    <property type="term" value="F:transcription cis-regulatory region binding"/>
    <property type="evidence" value="ECO:0007669"/>
    <property type="project" value="TreeGrafter"/>
</dbReference>
<dbReference type="STRING" id="1367422.A0A178ZCD8"/>
<evidence type="ECO:0000256" key="6">
    <source>
        <dbReference type="SAM" id="MobiDB-lite"/>
    </source>
</evidence>
<comment type="caution">
    <text evidence="8">The sequence shown here is derived from an EMBL/GenBank/DDBJ whole genome shotgun (WGS) entry which is preliminary data.</text>
</comment>
<evidence type="ECO:0000256" key="1">
    <source>
        <dbReference type="ARBA" id="ARBA00004123"/>
    </source>
</evidence>
<name>A0A178ZCD8_9EURO</name>
<dbReference type="AlphaFoldDB" id="A0A178ZCD8"/>
<dbReference type="Proteomes" id="UP000078343">
    <property type="component" value="Unassembled WGS sequence"/>
</dbReference>
<evidence type="ECO:0000256" key="3">
    <source>
        <dbReference type="ARBA" id="ARBA00023125"/>
    </source>
</evidence>
<dbReference type="GO" id="GO:0000981">
    <property type="term" value="F:DNA-binding transcription factor activity, RNA polymerase II-specific"/>
    <property type="evidence" value="ECO:0007669"/>
    <property type="project" value="InterPro"/>
</dbReference>
<evidence type="ECO:0000313" key="8">
    <source>
        <dbReference type="EMBL" id="OAP57428.1"/>
    </source>
</evidence>